<evidence type="ECO:0000313" key="2">
    <source>
        <dbReference type="Proteomes" id="UP000290540"/>
    </source>
</evidence>
<proteinExistence type="predicted"/>
<dbReference type="EMBL" id="MQTW01000492">
    <property type="protein sequence ID" value="RYC79879.1"/>
    <property type="molecule type" value="Genomic_DNA"/>
</dbReference>
<gene>
    <name evidence="1" type="ORF">BFJ63_vAg17237</name>
</gene>
<sequence length="45" mass="5136">MRYGVKKEANRPMRTFVTILITAIITAIITAAPTLQPEPHVRTWE</sequence>
<accession>A0A4Q2V4Q3</accession>
<comment type="caution">
    <text evidence="1">The sequence shown here is derived from an EMBL/GenBank/DDBJ whole genome shotgun (WGS) entry which is preliminary data.</text>
</comment>
<evidence type="ECO:0000313" key="1">
    <source>
        <dbReference type="EMBL" id="RYC79879.1"/>
    </source>
</evidence>
<name>A0A4Q2V4Q3_FUSOX</name>
<dbReference type="Proteomes" id="UP000290540">
    <property type="component" value="Unassembled WGS sequence"/>
</dbReference>
<protein>
    <submittedName>
        <fullName evidence="1">Uncharacterized protein</fullName>
    </submittedName>
</protein>
<reference evidence="1 2" key="1">
    <citation type="submission" date="2016-12" db="EMBL/GenBank/DDBJ databases">
        <title>Draft genome sequence of Fusarium oxysporum causing rot on Narcissus.</title>
        <authorList>
            <person name="Armitage A.D."/>
            <person name="Taylor A."/>
            <person name="Clarkson J.P."/>
            <person name="Harrison R.J."/>
            <person name="Jackson A.C."/>
        </authorList>
    </citation>
    <scope>NUCLEOTIDE SEQUENCE [LARGE SCALE GENOMIC DNA]</scope>
    <source>
        <strain evidence="1 2">N139</strain>
    </source>
</reference>
<dbReference type="AlphaFoldDB" id="A0A4Q2V4Q3"/>
<organism evidence="1 2">
    <name type="scientific">Fusarium oxysporum f. sp. narcissi</name>
    <dbReference type="NCBI Taxonomy" id="451672"/>
    <lineage>
        <taxon>Eukaryota</taxon>
        <taxon>Fungi</taxon>
        <taxon>Dikarya</taxon>
        <taxon>Ascomycota</taxon>
        <taxon>Pezizomycotina</taxon>
        <taxon>Sordariomycetes</taxon>
        <taxon>Hypocreomycetidae</taxon>
        <taxon>Hypocreales</taxon>
        <taxon>Nectriaceae</taxon>
        <taxon>Fusarium</taxon>
        <taxon>Fusarium oxysporum species complex</taxon>
    </lineage>
</organism>